<reference evidence="1" key="1">
    <citation type="journal article" date="2020" name="Nature">
        <title>Giant virus diversity and host interactions through global metagenomics.</title>
        <authorList>
            <person name="Schulz F."/>
            <person name="Roux S."/>
            <person name="Paez-Espino D."/>
            <person name="Jungbluth S."/>
            <person name="Walsh D.A."/>
            <person name="Denef V.J."/>
            <person name="McMahon K.D."/>
            <person name="Konstantinidis K.T."/>
            <person name="Eloe-Fadrosh E.A."/>
            <person name="Kyrpides N.C."/>
            <person name="Woyke T."/>
        </authorList>
    </citation>
    <scope>NUCLEOTIDE SEQUENCE</scope>
    <source>
        <strain evidence="1">GVMAG-M-3300023179-91</strain>
    </source>
</reference>
<accession>A0A6C0HEB5</accession>
<name>A0A6C0HEB5_9ZZZZ</name>
<dbReference type="EMBL" id="MN739933">
    <property type="protein sequence ID" value="QHT78485.1"/>
    <property type="molecule type" value="Genomic_DNA"/>
</dbReference>
<proteinExistence type="predicted"/>
<organism evidence="1">
    <name type="scientific">viral metagenome</name>
    <dbReference type="NCBI Taxonomy" id="1070528"/>
    <lineage>
        <taxon>unclassified sequences</taxon>
        <taxon>metagenomes</taxon>
        <taxon>organismal metagenomes</taxon>
    </lineage>
</organism>
<protein>
    <submittedName>
        <fullName evidence="1">Uncharacterized protein</fullName>
    </submittedName>
</protein>
<dbReference type="AlphaFoldDB" id="A0A6C0HEB5"/>
<sequence length="204" mass="22057">MSNNYASYYISPSAVQYDNYVCAQTIGPLNSSQTPNQLNYHSYGVLNGVHPNPPQFYPADGASEFAQARFQYANVDTSKAQQMLARAKVVAQSQGRGYKFFSPSTQREIVVSGSHMNYITPPPSSMYTSIRKRQAVGKSSYKQGLPAAAPLSYKSYDRNDVKTALRFVRAGGCVAPAKKGSIYNRSCTAGGGICNTGALTGQGY</sequence>
<evidence type="ECO:0000313" key="1">
    <source>
        <dbReference type="EMBL" id="QHT78485.1"/>
    </source>
</evidence>